<dbReference type="PANTHER" id="PTHR35807:SF1">
    <property type="entry name" value="TRANSCRIPTIONAL REGULATOR REDD"/>
    <property type="match status" value="1"/>
</dbReference>
<dbReference type="InterPro" id="IPR051677">
    <property type="entry name" value="AfsR-DnrI-RedD_regulator"/>
</dbReference>
<dbReference type="SUPFAM" id="SSF52540">
    <property type="entry name" value="P-loop containing nucleoside triphosphate hydrolases"/>
    <property type="match status" value="1"/>
</dbReference>
<gene>
    <name evidence="10" type="ORF">QF030_000391</name>
</gene>
<keyword evidence="6" id="KW-0802">TPR repeat</keyword>
<dbReference type="Pfam" id="PF03704">
    <property type="entry name" value="BTAD"/>
    <property type="match status" value="1"/>
</dbReference>
<evidence type="ECO:0000259" key="9">
    <source>
        <dbReference type="PROSITE" id="PS51755"/>
    </source>
</evidence>
<dbReference type="InterPro" id="IPR019734">
    <property type="entry name" value="TPR_rpt"/>
</dbReference>
<evidence type="ECO:0000256" key="8">
    <source>
        <dbReference type="SAM" id="MobiDB-lite"/>
    </source>
</evidence>
<dbReference type="Gene3D" id="1.25.40.10">
    <property type="entry name" value="Tetratricopeptide repeat domain"/>
    <property type="match status" value="3"/>
</dbReference>
<evidence type="ECO:0000256" key="4">
    <source>
        <dbReference type="ARBA" id="ARBA00023125"/>
    </source>
</evidence>
<keyword evidence="5" id="KW-0804">Transcription</keyword>
<feature type="repeat" description="TPR" evidence="6">
    <location>
        <begin position="859"/>
        <end position="892"/>
    </location>
</feature>
<accession>A0ABU0NHJ2</accession>
<evidence type="ECO:0000256" key="6">
    <source>
        <dbReference type="PROSITE-ProRule" id="PRU00339"/>
    </source>
</evidence>
<dbReference type="InterPro" id="IPR027417">
    <property type="entry name" value="P-loop_NTPase"/>
</dbReference>
<reference evidence="10 11" key="1">
    <citation type="submission" date="2023-07" db="EMBL/GenBank/DDBJ databases">
        <title>Comparative genomics of wheat-associated soil bacteria to identify genetic determinants of phenazine resistance.</title>
        <authorList>
            <person name="Mouncey N."/>
        </authorList>
    </citation>
    <scope>NUCLEOTIDE SEQUENCE [LARGE SCALE GENOMIC DNA]</scope>
    <source>
        <strain evidence="10 11">B2I6</strain>
    </source>
</reference>
<dbReference type="PRINTS" id="PR00364">
    <property type="entry name" value="DISEASERSIST"/>
</dbReference>
<dbReference type="SUPFAM" id="SSF48452">
    <property type="entry name" value="TPR-like"/>
    <property type="match status" value="3"/>
</dbReference>
<dbReference type="InterPro" id="IPR016032">
    <property type="entry name" value="Sig_transdc_resp-reg_C-effctor"/>
</dbReference>
<feature type="domain" description="OmpR/PhoB-type" evidence="9">
    <location>
        <begin position="1"/>
        <end position="102"/>
    </location>
</feature>
<dbReference type="Pfam" id="PF13424">
    <property type="entry name" value="TPR_12"/>
    <property type="match status" value="1"/>
</dbReference>
<dbReference type="InterPro" id="IPR001867">
    <property type="entry name" value="OmpR/PhoB-type_DNA-bd"/>
</dbReference>
<dbReference type="Gene3D" id="1.10.10.10">
    <property type="entry name" value="Winged helix-like DNA-binding domain superfamily/Winged helix DNA-binding domain"/>
    <property type="match status" value="1"/>
</dbReference>
<dbReference type="SMART" id="SM01043">
    <property type="entry name" value="BTAD"/>
    <property type="match status" value="1"/>
</dbReference>
<organism evidence="10 11">
    <name type="scientific">Streptomyces rishiriensis</name>
    <dbReference type="NCBI Taxonomy" id="68264"/>
    <lineage>
        <taxon>Bacteria</taxon>
        <taxon>Bacillati</taxon>
        <taxon>Actinomycetota</taxon>
        <taxon>Actinomycetes</taxon>
        <taxon>Kitasatosporales</taxon>
        <taxon>Streptomycetaceae</taxon>
        <taxon>Streptomyces</taxon>
    </lineage>
</organism>
<dbReference type="PANTHER" id="PTHR35807">
    <property type="entry name" value="TRANSCRIPTIONAL REGULATOR REDD-RELATED"/>
    <property type="match status" value="1"/>
</dbReference>
<proteinExistence type="inferred from homology"/>
<dbReference type="Pfam" id="PF00486">
    <property type="entry name" value="Trans_reg_C"/>
    <property type="match status" value="1"/>
</dbReference>
<sequence>MLEQQLRFSVLGPVRAWRDETEVPLGPPQQRAVLTVLLLAEGAQVSMTKLSAAVWGNETPASASGILRGYIHRLRKALDPVGAPANSNSVIRSVGDGYQLCAVFELDLRRFRDLCAQAERARGEGDIAGAVKLFREANSLWHGTPLADVRGDYAQQQRMRLTELWLSATADRLTAELDLGHLAEAVAELGELVAGHPLDERFRELLMLAYYRSGRQAAALDTYRDTRALLAEELGVDPGQALQALYQRVLQADPALLSAPPSPDPAPATLRSVPVPAQLPPVLPVFVGRQAELARATALSASGTVIVSAVAGTAGVGKTAFAVHWAHQVAYRFPDGQLYVNLRGFDPVGVPVTPEHALRTLLESLGADIRALPQDLDALAATYRTHIAGRRLLLLLDNARDAAQVRPLLPATPGTLAIITSRDRLTGLIAVDSAHPLHLDVLTSAEARSLLARRLGTARVDAEPDAVDEIIARCARLPLALAVTAARAATRPGFPLAALAAELRDSAADLDAFQDDGDTAADVRAVFSWSYHALTPEAARLFRLLALHPGPDTTAPAAASLVGHPLPQTRRLLAQLVQAHLLDETAPGRYASHDLLRNYAGELTQTFETPARVRAARHRALDHYLHTAHEAAALTNLARALVPLDPVAEGVRPEEFDGDAGKATAWFTAEQAVLIAAVEQAAAHGYDTHTWRLAWAVSNYLHLRGLWQEEEAAQRAALEAARRLDDQRAEAYAHRGLGLAMAGLGHLDRAASEARRAIELCTDSGDLRAAAESHRVLAWSLEQQGDLEGARDAAQRSLALFRACEGKGADDIRSRTAIASALNAVGWNQMLLGRHQEALDHCRQALALSQELGDVTNVAHTWDTIGCAHHHLGQHAEAVDAFQRALDLYRLQGDLPWFVASTLTHLGDTRLSAGTPEAARVAWTEALAIMDRLGHTDAESLRKRLNPEERPAAAPEESSR</sequence>
<evidence type="ECO:0000256" key="1">
    <source>
        <dbReference type="ARBA" id="ARBA00005820"/>
    </source>
</evidence>
<dbReference type="InterPro" id="IPR005158">
    <property type="entry name" value="BTAD"/>
</dbReference>
<keyword evidence="4 7" id="KW-0238">DNA-binding</keyword>
<evidence type="ECO:0000256" key="5">
    <source>
        <dbReference type="ARBA" id="ARBA00023163"/>
    </source>
</evidence>
<evidence type="ECO:0000256" key="7">
    <source>
        <dbReference type="PROSITE-ProRule" id="PRU01091"/>
    </source>
</evidence>
<dbReference type="GO" id="GO:0003677">
    <property type="term" value="F:DNA binding"/>
    <property type="evidence" value="ECO:0007669"/>
    <property type="project" value="UniProtKB-KW"/>
</dbReference>
<dbReference type="CDD" id="cd15831">
    <property type="entry name" value="BTAD"/>
    <property type="match status" value="1"/>
</dbReference>
<dbReference type="Proteomes" id="UP001230654">
    <property type="component" value="Unassembled WGS sequence"/>
</dbReference>
<dbReference type="PROSITE" id="PS50005">
    <property type="entry name" value="TPR"/>
    <property type="match status" value="1"/>
</dbReference>
<evidence type="ECO:0000256" key="2">
    <source>
        <dbReference type="ARBA" id="ARBA00023012"/>
    </source>
</evidence>
<dbReference type="PROSITE" id="PS51755">
    <property type="entry name" value="OMPR_PHOB"/>
    <property type="match status" value="1"/>
</dbReference>
<feature type="region of interest" description="Disordered" evidence="8">
    <location>
        <begin position="939"/>
        <end position="960"/>
    </location>
</feature>
<comment type="similarity">
    <text evidence="1">Belongs to the AfsR/DnrI/RedD regulatory family.</text>
</comment>
<dbReference type="EMBL" id="JAUSWV010000001">
    <property type="protein sequence ID" value="MDQ0578213.1"/>
    <property type="molecule type" value="Genomic_DNA"/>
</dbReference>
<feature type="DNA-binding region" description="OmpR/PhoB-type" evidence="7">
    <location>
        <begin position="1"/>
        <end position="102"/>
    </location>
</feature>
<dbReference type="SMART" id="SM00862">
    <property type="entry name" value="Trans_reg_C"/>
    <property type="match status" value="1"/>
</dbReference>
<dbReference type="InterPro" id="IPR011990">
    <property type="entry name" value="TPR-like_helical_dom_sf"/>
</dbReference>
<protein>
    <submittedName>
        <fullName evidence="10">DNA-binding SARP family transcriptional activator</fullName>
    </submittedName>
</protein>
<dbReference type="RefSeq" id="WP_307160853.1">
    <property type="nucleotide sequence ID" value="NZ_JAUSWV010000001.1"/>
</dbReference>
<keyword evidence="3" id="KW-0805">Transcription regulation</keyword>
<keyword evidence="2" id="KW-0902">Two-component regulatory system</keyword>
<evidence type="ECO:0000313" key="11">
    <source>
        <dbReference type="Proteomes" id="UP001230654"/>
    </source>
</evidence>
<dbReference type="SUPFAM" id="SSF46894">
    <property type="entry name" value="C-terminal effector domain of the bipartite response regulators"/>
    <property type="match status" value="1"/>
</dbReference>
<evidence type="ECO:0000313" key="10">
    <source>
        <dbReference type="EMBL" id="MDQ0578213.1"/>
    </source>
</evidence>
<dbReference type="Gene3D" id="3.40.50.300">
    <property type="entry name" value="P-loop containing nucleotide triphosphate hydrolases"/>
    <property type="match status" value="1"/>
</dbReference>
<dbReference type="SMART" id="SM00028">
    <property type="entry name" value="TPR"/>
    <property type="match status" value="5"/>
</dbReference>
<comment type="caution">
    <text evidence="10">The sequence shown here is derived from an EMBL/GenBank/DDBJ whole genome shotgun (WGS) entry which is preliminary data.</text>
</comment>
<dbReference type="InterPro" id="IPR036388">
    <property type="entry name" value="WH-like_DNA-bd_sf"/>
</dbReference>
<evidence type="ECO:0000256" key="3">
    <source>
        <dbReference type="ARBA" id="ARBA00023015"/>
    </source>
</evidence>
<name>A0ABU0NHJ2_STRRH</name>
<keyword evidence="11" id="KW-1185">Reference proteome</keyword>